<feature type="binding site" evidence="4">
    <location>
        <position position="150"/>
    </location>
    <ligand>
        <name>Mn(2+)</name>
        <dbReference type="ChEBI" id="CHEBI:29035"/>
        <label>1</label>
    </ligand>
</feature>
<reference evidence="6 7" key="2">
    <citation type="journal article" date="2011" name="J. Bacteriol.">
        <title>Genomes of three methylotrophs from a single niche uncover genetic and metabolic divergence of Methylophilaceae.</title>
        <authorList>
            <person name="Lapidus A."/>
            <person name="Clum A."/>
            <person name="Labutti K."/>
            <person name="Kaluzhnaya M.G."/>
            <person name="Lim S."/>
            <person name="Beck D.A."/>
            <person name="Glavina Del Rio T."/>
            <person name="Nolan M."/>
            <person name="Mavromatis K."/>
            <person name="Huntemann M."/>
            <person name="Lucas S."/>
            <person name="Lidstrom M.E."/>
            <person name="Ivanova N."/>
            <person name="Chistoserdova L."/>
        </authorList>
    </citation>
    <scope>NUCLEOTIDE SEQUENCE [LARGE SCALE GENOMIC DNA]</scope>
    <source>
        <strain evidence="6 7">301</strain>
    </source>
</reference>
<dbReference type="SUPFAM" id="SSF52768">
    <property type="entry name" value="Arginase/deacetylase"/>
    <property type="match status" value="1"/>
</dbReference>
<dbReference type="PROSITE" id="PS01053">
    <property type="entry name" value="ARGINASE_1"/>
    <property type="match status" value="1"/>
</dbReference>
<dbReference type="GO" id="GO:0008783">
    <property type="term" value="F:agmatinase activity"/>
    <property type="evidence" value="ECO:0007669"/>
    <property type="project" value="TreeGrafter"/>
</dbReference>
<dbReference type="Pfam" id="PF00491">
    <property type="entry name" value="Arginase"/>
    <property type="match status" value="1"/>
</dbReference>
<dbReference type="STRING" id="666681.M301_1048"/>
<dbReference type="InterPro" id="IPR005925">
    <property type="entry name" value="Agmatinase-rel"/>
</dbReference>
<dbReference type="EMBL" id="CP002056">
    <property type="protein sequence ID" value="ADI29432.1"/>
    <property type="molecule type" value="Genomic_DNA"/>
</dbReference>
<evidence type="ECO:0000256" key="4">
    <source>
        <dbReference type="PIRSR" id="PIRSR036979-1"/>
    </source>
</evidence>
<dbReference type="AlphaFoldDB" id="D7DQ61"/>
<keyword evidence="2 4" id="KW-0479">Metal-binding</keyword>
<proteinExistence type="inferred from homology"/>
<name>D7DQ61_METV0</name>
<protein>
    <submittedName>
        <fullName evidence="6">Agmatinase</fullName>
    </submittedName>
</protein>
<evidence type="ECO:0000256" key="1">
    <source>
        <dbReference type="ARBA" id="ARBA00009227"/>
    </source>
</evidence>
<dbReference type="eggNOG" id="COG0010">
    <property type="taxonomic scope" value="Bacteria"/>
</dbReference>
<evidence type="ECO:0000256" key="5">
    <source>
        <dbReference type="RuleBase" id="RU003684"/>
    </source>
</evidence>
<gene>
    <name evidence="6" type="ordered locus">M301_1048</name>
</gene>
<dbReference type="InterPro" id="IPR023696">
    <property type="entry name" value="Ureohydrolase_dom_sf"/>
</dbReference>
<evidence type="ECO:0000313" key="7">
    <source>
        <dbReference type="Proteomes" id="UP000000383"/>
    </source>
</evidence>
<accession>D7DQ61</accession>
<dbReference type="GO" id="GO:0046872">
    <property type="term" value="F:metal ion binding"/>
    <property type="evidence" value="ECO:0007669"/>
    <property type="project" value="UniProtKB-KW"/>
</dbReference>
<sequence length="320" mass="34860">MDHGFAFSSTGGFLGLPITDLPISENESEQKRAAGTFAVAGITWDGCVTNRPGARFGPNAIRQASHMLCGDEHPLFDVTPVDNTLDLGNLLLPNTSLESMRAALMPQASALIGQYEMVWLGGDHSITLPLLRAYFAHYKQPLACIHFDAHCDTWESHFGEPSGHGTWVYEAITEGLVDPKCFIQIGIRSSGERAAREFVNDQGGRIFTARELRGKDGVGLQSVIDEVRERMAKADNPPLYLSFDIDALDPAFAPGTGTPEVGGLTTAQAMTLLEAWHDLNWVGMDLCEVSPPYDHAELTSNAAATLMWTWLCGRIVAKRT</sequence>
<organism evidence="6 7">
    <name type="scientific">Methylotenera versatilis (strain 301)</name>
    <dbReference type="NCBI Taxonomy" id="666681"/>
    <lineage>
        <taxon>Bacteria</taxon>
        <taxon>Pseudomonadati</taxon>
        <taxon>Pseudomonadota</taxon>
        <taxon>Betaproteobacteria</taxon>
        <taxon>Nitrosomonadales</taxon>
        <taxon>Methylophilaceae</taxon>
        <taxon>Methylotenera</taxon>
    </lineage>
</organism>
<dbReference type="NCBIfam" id="TIGR01230">
    <property type="entry name" value="agmatinase"/>
    <property type="match status" value="1"/>
</dbReference>
<dbReference type="RefSeq" id="WP_013147748.1">
    <property type="nucleotide sequence ID" value="NC_014207.1"/>
</dbReference>
<dbReference type="PANTHER" id="PTHR11358">
    <property type="entry name" value="ARGINASE/AGMATINASE"/>
    <property type="match status" value="1"/>
</dbReference>
<feature type="binding site" evidence="4">
    <location>
        <position position="148"/>
    </location>
    <ligand>
        <name>Mn(2+)</name>
        <dbReference type="ChEBI" id="CHEBI:29035"/>
        <label>1</label>
    </ligand>
</feature>
<dbReference type="PRINTS" id="PR00116">
    <property type="entry name" value="ARGINASE"/>
</dbReference>
<evidence type="ECO:0000256" key="2">
    <source>
        <dbReference type="ARBA" id="ARBA00022723"/>
    </source>
</evidence>
<evidence type="ECO:0000256" key="3">
    <source>
        <dbReference type="ARBA" id="ARBA00022801"/>
    </source>
</evidence>
<feature type="binding site" evidence="4">
    <location>
        <position position="152"/>
    </location>
    <ligand>
        <name>Mn(2+)</name>
        <dbReference type="ChEBI" id="CHEBI:29035"/>
        <label>1</label>
    </ligand>
</feature>
<dbReference type="InterPro" id="IPR006035">
    <property type="entry name" value="Ureohydrolase"/>
</dbReference>
<dbReference type="PANTHER" id="PTHR11358:SF26">
    <property type="entry name" value="GUANIDINO ACID HYDROLASE, MITOCHONDRIAL"/>
    <property type="match status" value="1"/>
</dbReference>
<reference evidence="7" key="1">
    <citation type="submission" date="2010-05" db="EMBL/GenBank/DDBJ databases">
        <title>Complete sequence of Methylotenera sp. 301.</title>
        <authorList>
            <person name="Lucas S."/>
            <person name="Copeland A."/>
            <person name="Lapidus A."/>
            <person name="Cheng J.-F."/>
            <person name="Bruce D."/>
            <person name="Goodwin L."/>
            <person name="Pitluck S."/>
            <person name="Clum A."/>
            <person name="Land M."/>
            <person name="Hauser L."/>
            <person name="Kyrpides N."/>
            <person name="Ivanova N."/>
            <person name="Chistoservova L."/>
            <person name="Kalyuzhnaya M."/>
            <person name="Woyke T."/>
        </authorList>
    </citation>
    <scope>NUCLEOTIDE SEQUENCE [LARGE SCALE GENOMIC DNA]</scope>
    <source>
        <strain evidence="7">301</strain>
    </source>
</reference>
<feature type="binding site" evidence="4">
    <location>
        <position position="246"/>
    </location>
    <ligand>
        <name>Mn(2+)</name>
        <dbReference type="ChEBI" id="CHEBI:29035"/>
        <label>1</label>
    </ligand>
</feature>
<comment type="cofactor">
    <cofactor evidence="4">
        <name>Mn(2+)</name>
        <dbReference type="ChEBI" id="CHEBI:29035"/>
    </cofactor>
    <text evidence="4">Binds 2 manganese ions per subunit.</text>
</comment>
<feature type="binding site" evidence="4">
    <location>
        <position position="124"/>
    </location>
    <ligand>
        <name>Mn(2+)</name>
        <dbReference type="ChEBI" id="CHEBI:29035"/>
        <label>2</label>
    </ligand>
</feature>
<dbReference type="NCBIfam" id="NF002564">
    <property type="entry name" value="PRK02190.1"/>
    <property type="match status" value="1"/>
</dbReference>
<dbReference type="HOGENOM" id="CLU_039478_0_0_4"/>
<dbReference type="GO" id="GO:0033389">
    <property type="term" value="P:putrescine biosynthetic process from arginine, via agmatine"/>
    <property type="evidence" value="ECO:0007669"/>
    <property type="project" value="TreeGrafter"/>
</dbReference>
<dbReference type="InterPro" id="IPR020855">
    <property type="entry name" value="Ureohydrolase_Mn_BS"/>
</dbReference>
<keyword evidence="3 5" id="KW-0378">Hydrolase</keyword>
<dbReference type="KEGG" id="meh:M301_1048"/>
<dbReference type="PIRSF" id="PIRSF036979">
    <property type="entry name" value="Arginase"/>
    <property type="match status" value="1"/>
</dbReference>
<evidence type="ECO:0000313" key="6">
    <source>
        <dbReference type="EMBL" id="ADI29432.1"/>
    </source>
</evidence>
<dbReference type="Proteomes" id="UP000000383">
    <property type="component" value="Chromosome"/>
</dbReference>
<feature type="binding site" evidence="4">
    <location>
        <position position="244"/>
    </location>
    <ligand>
        <name>Mn(2+)</name>
        <dbReference type="ChEBI" id="CHEBI:29035"/>
        <label>1</label>
    </ligand>
</feature>
<dbReference type="PROSITE" id="PS51409">
    <property type="entry name" value="ARGINASE_2"/>
    <property type="match status" value="1"/>
</dbReference>
<keyword evidence="7" id="KW-1185">Reference proteome</keyword>
<dbReference type="OrthoDB" id="9789727at2"/>
<dbReference type="CDD" id="cd11592">
    <property type="entry name" value="Agmatinase_PAH"/>
    <property type="match status" value="1"/>
</dbReference>
<dbReference type="Gene3D" id="3.40.800.10">
    <property type="entry name" value="Ureohydrolase domain"/>
    <property type="match status" value="1"/>
</dbReference>
<keyword evidence="4" id="KW-0464">Manganese</keyword>
<comment type="similarity">
    <text evidence="1">Belongs to the arginase family. Agmatinase subfamily.</text>
</comment>